<dbReference type="InterPro" id="IPR044751">
    <property type="entry name" value="Ion_transp-like_CBS"/>
</dbReference>
<dbReference type="SMART" id="SM01091">
    <property type="entry name" value="CorC_HlyC"/>
    <property type="match status" value="1"/>
</dbReference>
<keyword evidence="4" id="KW-0677">Repeat</keyword>
<dbReference type="PROSITE" id="PS51371">
    <property type="entry name" value="CBS"/>
    <property type="match status" value="1"/>
</dbReference>
<evidence type="ECO:0000256" key="8">
    <source>
        <dbReference type="PROSITE-ProRule" id="PRU00703"/>
    </source>
</evidence>
<dbReference type="SUPFAM" id="SSF56176">
    <property type="entry name" value="FAD-binding/transporter-associated domain-like"/>
    <property type="match status" value="1"/>
</dbReference>
<feature type="transmembrane region" description="Helical" evidence="10">
    <location>
        <begin position="6"/>
        <end position="29"/>
    </location>
</feature>
<dbReference type="Proteomes" id="UP000198635">
    <property type="component" value="Unassembled WGS sequence"/>
</dbReference>
<dbReference type="Pfam" id="PF03471">
    <property type="entry name" value="CorC_HlyC"/>
    <property type="match status" value="1"/>
</dbReference>
<feature type="transmembrane region" description="Helical" evidence="10">
    <location>
        <begin position="105"/>
        <end position="125"/>
    </location>
</feature>
<dbReference type="Gene3D" id="3.30.465.10">
    <property type="match status" value="1"/>
</dbReference>
<evidence type="ECO:0000256" key="3">
    <source>
        <dbReference type="ARBA" id="ARBA00022692"/>
    </source>
</evidence>
<keyword evidence="2" id="KW-1003">Cell membrane</keyword>
<dbReference type="InterPro" id="IPR002550">
    <property type="entry name" value="CNNM"/>
</dbReference>
<dbReference type="CDD" id="cd04590">
    <property type="entry name" value="CBS_pair_CorC_HlyC_assoc"/>
    <property type="match status" value="1"/>
</dbReference>
<evidence type="ECO:0000259" key="11">
    <source>
        <dbReference type="PROSITE" id="PS51371"/>
    </source>
</evidence>
<dbReference type="GO" id="GO:0005886">
    <property type="term" value="C:plasma membrane"/>
    <property type="evidence" value="ECO:0007669"/>
    <property type="project" value="UniProtKB-SubCell"/>
</dbReference>
<evidence type="ECO:0000256" key="2">
    <source>
        <dbReference type="ARBA" id="ARBA00022475"/>
    </source>
</evidence>
<evidence type="ECO:0000256" key="10">
    <source>
        <dbReference type="SAM" id="Phobius"/>
    </source>
</evidence>
<feature type="transmembrane region" description="Helical" evidence="10">
    <location>
        <begin position="66"/>
        <end position="85"/>
    </location>
</feature>
<proteinExistence type="predicted"/>
<dbReference type="Gene3D" id="3.10.580.10">
    <property type="entry name" value="CBS-domain"/>
    <property type="match status" value="1"/>
</dbReference>
<name>A0A1I3Y1S9_9BACT</name>
<sequence length="436" mass="47539">MTILALEIFFIFLLIAVNGVFSMSEIAVLTSRRHALKREAKRGNARARLVLGLAGHPEKFMSAVQVGITLIGILTGVFSGATISGGLSLRIAEAFDVSAEVSETAAVFITVSVITYFTLIFGELLPKKLALSNPDRWAKAIAPVITFVQAVAHPVVVLVSRNVHLLARILGIGEGRSGLTEEDFRSVIDEARARGIIEPEEKDMLNRVMHFADQRVSAVMTHRSRVVQIDVADGEQRNAEVLRQANHSNYPVVEGSADNLIGFVSVKDLYGKSLGGQSIRSVLQEPIFIQETLSAMSLLGAFKETGNKIAIVVDEYGDIQGLVTLTDILESLVGEIRENSLEVPLIAGREDGSWLVDAHAPLYDVFHRLGIDVPTDQSFPGINTISGFILHHLGDIPSESQFFTYHGFRFEIVDMDGQRLDKILISRLEGDDPGGS</sequence>
<dbReference type="InterPro" id="IPR036318">
    <property type="entry name" value="FAD-bd_PCMH-like_sf"/>
</dbReference>
<feature type="domain" description="CNNM transmembrane" evidence="12">
    <location>
        <begin position="1"/>
        <end position="201"/>
    </location>
</feature>
<evidence type="ECO:0000256" key="5">
    <source>
        <dbReference type="ARBA" id="ARBA00022989"/>
    </source>
</evidence>
<dbReference type="EMBL" id="FORX01000018">
    <property type="protein sequence ID" value="SFK25206.1"/>
    <property type="molecule type" value="Genomic_DNA"/>
</dbReference>
<dbReference type="Pfam" id="PF01595">
    <property type="entry name" value="CNNM"/>
    <property type="match status" value="1"/>
</dbReference>
<feature type="transmembrane region" description="Helical" evidence="10">
    <location>
        <begin position="137"/>
        <end position="159"/>
    </location>
</feature>
<dbReference type="SUPFAM" id="SSF54631">
    <property type="entry name" value="CBS-domain pair"/>
    <property type="match status" value="1"/>
</dbReference>
<keyword evidence="14" id="KW-1185">Reference proteome</keyword>
<dbReference type="PANTHER" id="PTHR43099:SF5">
    <property type="entry name" value="HLYC_CORC FAMILY TRANSPORTER"/>
    <property type="match status" value="1"/>
</dbReference>
<dbReference type="InterPro" id="IPR000644">
    <property type="entry name" value="CBS_dom"/>
</dbReference>
<protein>
    <submittedName>
        <fullName evidence="13">Putative hemolysin</fullName>
    </submittedName>
</protein>
<dbReference type="RefSeq" id="WP_177193208.1">
    <property type="nucleotide sequence ID" value="NZ_FORX01000018.1"/>
</dbReference>
<evidence type="ECO:0000256" key="6">
    <source>
        <dbReference type="ARBA" id="ARBA00023122"/>
    </source>
</evidence>
<evidence type="ECO:0000313" key="14">
    <source>
        <dbReference type="Proteomes" id="UP000198635"/>
    </source>
</evidence>
<comment type="subcellular location">
    <subcellularLocation>
        <location evidence="1">Cell membrane</location>
        <topology evidence="1">Multi-pass membrane protein</topology>
    </subcellularLocation>
</comment>
<evidence type="ECO:0000256" key="9">
    <source>
        <dbReference type="PROSITE-ProRule" id="PRU01193"/>
    </source>
</evidence>
<dbReference type="GO" id="GO:0050660">
    <property type="term" value="F:flavin adenine dinucleotide binding"/>
    <property type="evidence" value="ECO:0007669"/>
    <property type="project" value="InterPro"/>
</dbReference>
<dbReference type="InterPro" id="IPR046342">
    <property type="entry name" value="CBS_dom_sf"/>
</dbReference>
<evidence type="ECO:0000259" key="12">
    <source>
        <dbReference type="PROSITE" id="PS51846"/>
    </source>
</evidence>
<feature type="domain" description="CBS" evidence="11">
    <location>
        <begin position="282"/>
        <end position="341"/>
    </location>
</feature>
<reference evidence="14" key="1">
    <citation type="submission" date="2016-10" db="EMBL/GenBank/DDBJ databases">
        <authorList>
            <person name="Varghese N."/>
            <person name="Submissions S."/>
        </authorList>
    </citation>
    <scope>NUCLEOTIDE SEQUENCE [LARGE SCALE GENOMIC DNA]</scope>
    <source>
        <strain evidence="14">DSM 5918</strain>
    </source>
</reference>
<organism evidence="13 14">
    <name type="scientific">Desulfomicrobium apsheronum</name>
    <dbReference type="NCBI Taxonomy" id="52560"/>
    <lineage>
        <taxon>Bacteria</taxon>
        <taxon>Pseudomonadati</taxon>
        <taxon>Thermodesulfobacteriota</taxon>
        <taxon>Desulfovibrionia</taxon>
        <taxon>Desulfovibrionales</taxon>
        <taxon>Desulfomicrobiaceae</taxon>
        <taxon>Desulfomicrobium</taxon>
    </lineage>
</organism>
<keyword evidence="3 9" id="KW-0812">Transmembrane</keyword>
<dbReference type="PROSITE" id="PS51846">
    <property type="entry name" value="CNNM"/>
    <property type="match status" value="1"/>
</dbReference>
<dbReference type="PANTHER" id="PTHR43099">
    <property type="entry name" value="UPF0053 PROTEIN YRKA"/>
    <property type="match status" value="1"/>
</dbReference>
<keyword evidence="5 9" id="KW-1133">Transmembrane helix</keyword>
<evidence type="ECO:0000256" key="7">
    <source>
        <dbReference type="ARBA" id="ARBA00023136"/>
    </source>
</evidence>
<accession>A0A1I3Y1S9</accession>
<dbReference type="InterPro" id="IPR005170">
    <property type="entry name" value="Transptr-assoc_dom"/>
</dbReference>
<dbReference type="AlphaFoldDB" id="A0A1I3Y1S9"/>
<dbReference type="SMART" id="SM00116">
    <property type="entry name" value="CBS"/>
    <property type="match status" value="2"/>
</dbReference>
<gene>
    <name evidence="13" type="ORF">SAMN04488082_11829</name>
</gene>
<dbReference type="STRING" id="52560.SAMN04488082_11829"/>
<evidence type="ECO:0000313" key="13">
    <source>
        <dbReference type="EMBL" id="SFK25206.1"/>
    </source>
</evidence>
<keyword evidence="7 9" id="KW-0472">Membrane</keyword>
<dbReference type="InterPro" id="IPR016169">
    <property type="entry name" value="FAD-bd_PCMH_sub2"/>
</dbReference>
<evidence type="ECO:0000256" key="1">
    <source>
        <dbReference type="ARBA" id="ARBA00004651"/>
    </source>
</evidence>
<keyword evidence="6 8" id="KW-0129">CBS domain</keyword>
<dbReference type="Pfam" id="PF00571">
    <property type="entry name" value="CBS"/>
    <property type="match status" value="2"/>
</dbReference>
<dbReference type="InterPro" id="IPR051676">
    <property type="entry name" value="UPF0053_domain"/>
</dbReference>
<evidence type="ECO:0000256" key="4">
    <source>
        <dbReference type="ARBA" id="ARBA00022737"/>
    </source>
</evidence>